<feature type="compositionally biased region" description="Acidic residues" evidence="1">
    <location>
        <begin position="236"/>
        <end position="271"/>
    </location>
</feature>
<accession>A0ABD3QZE6</accession>
<evidence type="ECO:0000313" key="3">
    <source>
        <dbReference type="Proteomes" id="UP001530315"/>
    </source>
</evidence>
<evidence type="ECO:0000256" key="1">
    <source>
        <dbReference type="SAM" id="MobiDB-lite"/>
    </source>
</evidence>
<keyword evidence="3" id="KW-1185">Reference proteome</keyword>
<protein>
    <submittedName>
        <fullName evidence="2">Uncharacterized protein</fullName>
    </submittedName>
</protein>
<comment type="caution">
    <text evidence="2">The sequence shown here is derived from an EMBL/GenBank/DDBJ whole genome shotgun (WGS) entry which is preliminary data.</text>
</comment>
<reference evidence="2 3" key="1">
    <citation type="submission" date="2024-10" db="EMBL/GenBank/DDBJ databases">
        <title>Updated reference genomes for cyclostephanoid diatoms.</title>
        <authorList>
            <person name="Roberts W.R."/>
            <person name="Alverson A.J."/>
        </authorList>
    </citation>
    <scope>NUCLEOTIDE SEQUENCE [LARGE SCALE GENOMIC DNA]</scope>
    <source>
        <strain evidence="2 3">AJA276-08</strain>
    </source>
</reference>
<gene>
    <name evidence="2" type="ORF">ACHAW5_003829</name>
</gene>
<feature type="region of interest" description="Disordered" evidence="1">
    <location>
        <begin position="222"/>
        <end position="271"/>
    </location>
</feature>
<dbReference type="EMBL" id="JALLAZ020000019">
    <property type="protein sequence ID" value="KAL3805749.1"/>
    <property type="molecule type" value="Genomic_DNA"/>
</dbReference>
<name>A0ABD3QZE6_9STRA</name>
<sequence>MAEVSQSDTLDVLVGRSSMSMTPVLVRSYRIFSSAFPHFFTFGSGGIGGGPGCLVVGGCAGAVDPKTFRKWVWSFIRAIAELEDELSALRYELGVSILGGPGERVEADEGYAGHPDKIVCPTNPGYSDERRAMSARGGGGPSARRVALSFDRSSSSLCGRRTTTTTTAAAGAGVVGLLDNASEASSSAAAGPAAEEEVRRASSSSVVVAILEEAIDGLLEGRRASREARRAMATEEEREADDDDDNEEDGNDDELRDDEGDDDNLDYDFLS</sequence>
<organism evidence="2 3">
    <name type="scientific">Stephanodiscus triporus</name>
    <dbReference type="NCBI Taxonomy" id="2934178"/>
    <lineage>
        <taxon>Eukaryota</taxon>
        <taxon>Sar</taxon>
        <taxon>Stramenopiles</taxon>
        <taxon>Ochrophyta</taxon>
        <taxon>Bacillariophyta</taxon>
        <taxon>Coscinodiscophyceae</taxon>
        <taxon>Thalassiosirophycidae</taxon>
        <taxon>Stephanodiscales</taxon>
        <taxon>Stephanodiscaceae</taxon>
        <taxon>Stephanodiscus</taxon>
    </lineage>
</organism>
<proteinExistence type="predicted"/>
<feature type="compositionally biased region" description="Basic and acidic residues" evidence="1">
    <location>
        <begin position="222"/>
        <end position="235"/>
    </location>
</feature>
<evidence type="ECO:0000313" key="2">
    <source>
        <dbReference type="EMBL" id="KAL3805749.1"/>
    </source>
</evidence>
<dbReference type="Proteomes" id="UP001530315">
    <property type="component" value="Unassembled WGS sequence"/>
</dbReference>
<dbReference type="AlphaFoldDB" id="A0ABD3QZE6"/>